<dbReference type="Pfam" id="PF00171">
    <property type="entry name" value="Aldedh"/>
    <property type="match status" value="1"/>
</dbReference>
<name>A0A1Q4P5B6_SERMA</name>
<sequence>MSSQSKTFAQWRQQAAGLQIEGRAYIAGRYQDSADGATFVDASPIDGRPLANIADCDEATVNRAVAAAEQAFKAGDWARRTPAQRKAALLRLADLVAQHQEELALLESLDTGKTIRESLDMDMQDVQTAIRYYAEAIDKVAGEIAPTGDAFHGMITLAPLGVVAVMTPWNNPLMIACWKIAPALAMGNSVVFKPSEKAPLTGIRLAELTRLAGIPDGVFNVVTGGAQVGKTLALHPRVRAMAFTGSTQVAKQLLIYAGQSNMKRTFLEGGGKNAHIIFADTPDLARAARFAALGFCANQGAVCASGTRLLVQSSIKDRFLTLLLEELKKWQPGHPLDPATAMGPLIDAQHQANVLRYIESARAEGAGIVSGGQADNALLPGGYVLPPTLIDNATPDMTASQNEIFGPVASLMTFEDEEQAIRLANDSEYGLTVGFWTPDIAKVHRVARQLEAGTVWVNHFLTRDILSPFGGFKQSGIGRDLSLHALPQYGEMKATWIALQDVDAH</sequence>
<dbReference type="InterPro" id="IPR016163">
    <property type="entry name" value="Ald_DH_C"/>
</dbReference>
<dbReference type="FunFam" id="3.40.605.10:FF:000001">
    <property type="entry name" value="Aldehyde dehydrogenase 1"/>
    <property type="match status" value="1"/>
</dbReference>
<dbReference type="Gene3D" id="3.40.309.10">
    <property type="entry name" value="Aldehyde Dehydrogenase, Chain A, domain 2"/>
    <property type="match status" value="1"/>
</dbReference>
<dbReference type="OrthoDB" id="9812625at2"/>
<dbReference type="AlphaFoldDB" id="A0A1Q4P5B6"/>
<dbReference type="FunFam" id="3.40.309.10:FF:000012">
    <property type="entry name" value="Betaine aldehyde dehydrogenase"/>
    <property type="match status" value="1"/>
</dbReference>
<gene>
    <name evidence="4" type="ORF">BHU62_02635</name>
</gene>
<dbReference type="InterPro" id="IPR016161">
    <property type="entry name" value="Ald_DH/histidinol_DH"/>
</dbReference>
<evidence type="ECO:0000313" key="5">
    <source>
        <dbReference type="Proteomes" id="UP000185770"/>
    </source>
</evidence>
<comment type="caution">
    <text evidence="4">The sequence shown here is derived from an EMBL/GenBank/DDBJ whole genome shotgun (WGS) entry which is preliminary data.</text>
</comment>
<reference evidence="4 5" key="1">
    <citation type="submission" date="2016-09" db="EMBL/GenBank/DDBJ databases">
        <title>Serratia marcescens MSU-97 and epiphytic antimycotic-producing bacteria.</title>
        <authorList>
            <person name="Matilla M.A."/>
        </authorList>
    </citation>
    <scope>NUCLEOTIDE SEQUENCE [LARGE SCALE GENOMIC DNA]</scope>
    <source>
        <strain evidence="4 5">MSU-97</strain>
    </source>
</reference>
<accession>A0A1Q4P5B6</accession>
<comment type="similarity">
    <text evidence="1">Belongs to the aldehyde dehydrogenase family.</text>
</comment>
<feature type="domain" description="Aldehyde dehydrogenase" evidence="3">
    <location>
        <begin position="34"/>
        <end position="494"/>
    </location>
</feature>
<dbReference type="SUPFAM" id="SSF53720">
    <property type="entry name" value="ALDH-like"/>
    <property type="match status" value="1"/>
</dbReference>
<keyword evidence="2" id="KW-0560">Oxidoreductase</keyword>
<dbReference type="GO" id="GO:0004030">
    <property type="term" value="F:aldehyde dehydrogenase [NAD(P)+] activity"/>
    <property type="evidence" value="ECO:0007669"/>
    <property type="project" value="UniProtKB-ARBA"/>
</dbReference>
<dbReference type="PANTHER" id="PTHR11699">
    <property type="entry name" value="ALDEHYDE DEHYDROGENASE-RELATED"/>
    <property type="match status" value="1"/>
</dbReference>
<dbReference type="InterPro" id="IPR015590">
    <property type="entry name" value="Aldehyde_DH_dom"/>
</dbReference>
<dbReference type="Proteomes" id="UP000185770">
    <property type="component" value="Unassembled WGS sequence"/>
</dbReference>
<dbReference type="InterPro" id="IPR016162">
    <property type="entry name" value="Ald_DH_N"/>
</dbReference>
<dbReference type="Gene3D" id="3.40.605.10">
    <property type="entry name" value="Aldehyde Dehydrogenase, Chain A, domain 1"/>
    <property type="match status" value="1"/>
</dbReference>
<dbReference type="RefSeq" id="WP_073529027.1">
    <property type="nucleotide sequence ID" value="NZ_MJAO01000002.1"/>
</dbReference>
<evidence type="ECO:0000259" key="3">
    <source>
        <dbReference type="Pfam" id="PF00171"/>
    </source>
</evidence>
<proteinExistence type="inferred from homology"/>
<evidence type="ECO:0000313" key="4">
    <source>
        <dbReference type="EMBL" id="OKB68382.1"/>
    </source>
</evidence>
<evidence type="ECO:0000256" key="2">
    <source>
        <dbReference type="ARBA" id="ARBA00023002"/>
    </source>
</evidence>
<organism evidence="4 5">
    <name type="scientific">Serratia marcescens</name>
    <dbReference type="NCBI Taxonomy" id="615"/>
    <lineage>
        <taxon>Bacteria</taxon>
        <taxon>Pseudomonadati</taxon>
        <taxon>Pseudomonadota</taxon>
        <taxon>Gammaproteobacteria</taxon>
        <taxon>Enterobacterales</taxon>
        <taxon>Yersiniaceae</taxon>
        <taxon>Serratia</taxon>
    </lineage>
</organism>
<protein>
    <submittedName>
        <fullName evidence="4">Aldehyde dehydrogenase PuuC</fullName>
    </submittedName>
</protein>
<dbReference type="EMBL" id="MJAO01000002">
    <property type="protein sequence ID" value="OKB68382.1"/>
    <property type="molecule type" value="Genomic_DNA"/>
</dbReference>
<evidence type="ECO:0000256" key="1">
    <source>
        <dbReference type="ARBA" id="ARBA00009986"/>
    </source>
</evidence>